<evidence type="ECO:0000313" key="2">
    <source>
        <dbReference type="EMBL" id="KRX04682.1"/>
    </source>
</evidence>
<evidence type="ECO:0000313" key="3">
    <source>
        <dbReference type="Proteomes" id="UP000054937"/>
    </source>
</evidence>
<keyword evidence="3" id="KW-1185">Reference proteome</keyword>
<dbReference type="OrthoDB" id="291372at2759"/>
<gene>
    <name evidence="2" type="ORF">PPERSA_09474</name>
</gene>
<dbReference type="Proteomes" id="UP000054937">
    <property type="component" value="Unassembled WGS sequence"/>
</dbReference>
<accession>A0A0V0QRQ4</accession>
<keyword evidence="1" id="KW-0472">Membrane</keyword>
<sequence>MKTISILKVFQKIVSRFDLYDCNGKVFRHNFYFNIGGIVIALGLFVIFYYGERYKNRRYWYTVPCILFALTRLRMHREFQKTYVDKVIYNTENQNFQIFKKSFFGTNVKSDVHKNLMLFTQDPYLNGKNINYINMETLECYMIGYTYAWNNQALFAHLLEQRITSIKK</sequence>
<keyword evidence="1" id="KW-0812">Transmembrane</keyword>
<evidence type="ECO:0000256" key="1">
    <source>
        <dbReference type="SAM" id="Phobius"/>
    </source>
</evidence>
<keyword evidence="1" id="KW-1133">Transmembrane helix</keyword>
<dbReference type="InParanoid" id="A0A0V0QRQ4"/>
<dbReference type="OMA" id="LECYGIG"/>
<proteinExistence type="predicted"/>
<feature type="transmembrane region" description="Helical" evidence="1">
    <location>
        <begin position="31"/>
        <end position="51"/>
    </location>
</feature>
<comment type="caution">
    <text evidence="2">The sequence shown here is derived from an EMBL/GenBank/DDBJ whole genome shotgun (WGS) entry which is preliminary data.</text>
</comment>
<reference evidence="2 3" key="1">
    <citation type="journal article" date="2015" name="Sci. Rep.">
        <title>Genome of the facultative scuticociliatosis pathogen Pseudocohnilembus persalinus provides insight into its virulence through horizontal gene transfer.</title>
        <authorList>
            <person name="Xiong J."/>
            <person name="Wang G."/>
            <person name="Cheng J."/>
            <person name="Tian M."/>
            <person name="Pan X."/>
            <person name="Warren A."/>
            <person name="Jiang C."/>
            <person name="Yuan D."/>
            <person name="Miao W."/>
        </authorList>
    </citation>
    <scope>NUCLEOTIDE SEQUENCE [LARGE SCALE GENOMIC DNA]</scope>
    <source>
        <strain evidence="2">36N120E</strain>
    </source>
</reference>
<name>A0A0V0QRQ4_PSEPJ</name>
<protein>
    <submittedName>
        <fullName evidence="2">Uncharacterized protein</fullName>
    </submittedName>
</protein>
<organism evidence="2 3">
    <name type="scientific">Pseudocohnilembus persalinus</name>
    <name type="common">Ciliate</name>
    <dbReference type="NCBI Taxonomy" id="266149"/>
    <lineage>
        <taxon>Eukaryota</taxon>
        <taxon>Sar</taxon>
        <taxon>Alveolata</taxon>
        <taxon>Ciliophora</taxon>
        <taxon>Intramacronucleata</taxon>
        <taxon>Oligohymenophorea</taxon>
        <taxon>Scuticociliatia</taxon>
        <taxon>Philasterida</taxon>
        <taxon>Pseudocohnilembidae</taxon>
        <taxon>Pseudocohnilembus</taxon>
    </lineage>
</organism>
<dbReference type="AlphaFoldDB" id="A0A0V0QRQ4"/>
<dbReference type="EMBL" id="LDAU01000113">
    <property type="protein sequence ID" value="KRX04682.1"/>
    <property type="molecule type" value="Genomic_DNA"/>
</dbReference>